<dbReference type="Gene3D" id="1.20.140.160">
    <property type="match status" value="1"/>
</dbReference>
<keyword evidence="1" id="KW-0175">Coiled coil</keyword>
<name>A0A328A6R2_9STAP</name>
<evidence type="ECO:0000313" key="3">
    <source>
        <dbReference type="Proteomes" id="UP000249579"/>
    </source>
</evidence>
<proteinExistence type="predicted"/>
<evidence type="ECO:0000256" key="1">
    <source>
        <dbReference type="SAM" id="Coils"/>
    </source>
</evidence>
<protein>
    <submittedName>
        <fullName evidence="2">Uncharacterized protein</fullName>
    </submittedName>
</protein>
<feature type="coiled-coil region" evidence="1">
    <location>
        <begin position="62"/>
        <end position="89"/>
    </location>
</feature>
<dbReference type="RefSeq" id="WP_111744737.1">
    <property type="nucleotide sequence ID" value="NZ_JBHSQY010000001.1"/>
</dbReference>
<dbReference type="AlphaFoldDB" id="A0A328A6R2"/>
<dbReference type="EMBL" id="PZJG01000001">
    <property type="protein sequence ID" value="RAK50190.1"/>
    <property type="molecule type" value="Genomic_DNA"/>
</dbReference>
<organism evidence="2 3">
    <name type="scientific">Macrococcoides bohemicum</name>
    <dbReference type="NCBI Taxonomy" id="1903056"/>
    <lineage>
        <taxon>Bacteria</taxon>
        <taxon>Bacillati</taxon>
        <taxon>Bacillota</taxon>
        <taxon>Bacilli</taxon>
        <taxon>Bacillales</taxon>
        <taxon>Staphylococcaceae</taxon>
        <taxon>Macrococcoides</taxon>
    </lineage>
</organism>
<dbReference type="Proteomes" id="UP000249579">
    <property type="component" value="Unassembled WGS sequence"/>
</dbReference>
<gene>
    <name evidence="2" type="ORF">BHX94_01630</name>
</gene>
<dbReference type="InterPro" id="IPR013324">
    <property type="entry name" value="RNA_pol_sigma_r3/r4-like"/>
</dbReference>
<accession>A0A328A6R2</accession>
<reference evidence="2 3" key="1">
    <citation type="journal article" date="2018" name="Front. Microbiol.">
        <title>Description and Comparative Genomics of Macrococcus caseolyticus subsp. hominis subsp. nov., Macrococcus goetzii sp. nov., Macrococcus epidermidis sp. nov., and Macrococcus bohemicus sp. nov., Novel Macrococci From Human Clinical Material With Virulence Potential and Suspected Uptake of Foreign DNA by Natural Transformation.</title>
        <authorList>
            <person name="Maslanova I."/>
            <person name="Wertheimer Z."/>
            <person name="Sedlacek I."/>
            <person name="Svec P."/>
            <person name="Indrakova A."/>
            <person name="Kovarovic V."/>
            <person name="Schumann P."/>
            <person name="Sproer C."/>
            <person name="Kralova S."/>
            <person name="Sedo O."/>
            <person name="Kristofova L."/>
            <person name="Vrbovska V."/>
            <person name="Fuzik T."/>
            <person name="Petras P."/>
            <person name="Zdrahal Z."/>
            <person name="Ruzickova V."/>
            <person name="Doskar J."/>
            <person name="Pantucek R."/>
        </authorList>
    </citation>
    <scope>NUCLEOTIDE SEQUENCE [LARGE SCALE GENOMIC DNA]</scope>
    <source>
        <strain evidence="2 3">03/115</strain>
    </source>
</reference>
<sequence length="139" mass="16602">MYEWLNTYTELENRRTIINFEVKRCNVELQRWSTYGTVQGDLACKSSTETALAKQHELKDIIYKFEEELNEINSEIDELEKIVETFKGLDHKILKLKYMDKMTLNDIAVMLNYSYQHIKNKHSQIMKILDYSQIHKGTF</sequence>
<dbReference type="SUPFAM" id="SSF88659">
    <property type="entry name" value="Sigma3 and sigma4 domains of RNA polymerase sigma factors"/>
    <property type="match status" value="1"/>
</dbReference>
<dbReference type="OrthoDB" id="2454082at2"/>
<evidence type="ECO:0000313" key="2">
    <source>
        <dbReference type="EMBL" id="RAK50190.1"/>
    </source>
</evidence>
<comment type="caution">
    <text evidence="2">The sequence shown here is derived from an EMBL/GenBank/DDBJ whole genome shotgun (WGS) entry which is preliminary data.</text>
</comment>